<evidence type="ECO:0000256" key="13">
    <source>
        <dbReference type="HAMAP-Rule" id="MF_00184"/>
    </source>
</evidence>
<keyword evidence="4 13" id="KW-0436">Ligase</keyword>
<dbReference type="FunFam" id="3.30.980.10:FF:000005">
    <property type="entry name" value="Threonyl-tRNA synthetase, mitochondrial"/>
    <property type="match status" value="1"/>
</dbReference>
<dbReference type="SUPFAM" id="SSF55186">
    <property type="entry name" value="ThrRS/AlaRS common domain"/>
    <property type="match status" value="1"/>
</dbReference>
<evidence type="ECO:0000256" key="11">
    <source>
        <dbReference type="ARBA" id="ARBA00023146"/>
    </source>
</evidence>
<keyword evidence="6 13" id="KW-0547">Nucleotide-binding</keyword>
<reference evidence="16" key="1">
    <citation type="submission" date="2017-09" db="EMBL/GenBank/DDBJ databases">
        <title>Depth-based differentiation of microbial function through sediment-hosted aquifers and enrichment of novel symbionts in the deep terrestrial subsurface.</title>
        <authorList>
            <person name="Probst A.J."/>
            <person name="Ladd B."/>
            <person name="Jarett J.K."/>
            <person name="Geller-Mcgrath D.E."/>
            <person name="Sieber C.M.K."/>
            <person name="Emerson J.B."/>
            <person name="Anantharaman K."/>
            <person name="Thomas B.C."/>
            <person name="Malmstrom R."/>
            <person name="Stieglmeier M."/>
            <person name="Klingl A."/>
            <person name="Woyke T."/>
            <person name="Ryan C.M."/>
            <person name="Banfield J.F."/>
        </authorList>
    </citation>
    <scope>NUCLEOTIDE SEQUENCE [LARGE SCALE GENOMIC DNA]</scope>
</reference>
<dbReference type="FunFam" id="3.30.930.10:FF:000002">
    <property type="entry name" value="Threonine--tRNA ligase"/>
    <property type="match status" value="1"/>
</dbReference>
<dbReference type="SUPFAM" id="SSF55681">
    <property type="entry name" value="Class II aaRS and biotin synthetases"/>
    <property type="match status" value="1"/>
</dbReference>
<evidence type="ECO:0000313" key="15">
    <source>
        <dbReference type="EMBL" id="PIR97735.1"/>
    </source>
</evidence>
<evidence type="ECO:0000256" key="7">
    <source>
        <dbReference type="ARBA" id="ARBA00022833"/>
    </source>
</evidence>
<dbReference type="PANTHER" id="PTHR11451:SF44">
    <property type="entry name" value="THREONINE--TRNA LIGASE, CHLOROPLASTIC_MITOCHONDRIAL 2"/>
    <property type="match status" value="1"/>
</dbReference>
<dbReference type="AlphaFoldDB" id="A0A2H0VF58"/>
<evidence type="ECO:0000256" key="1">
    <source>
        <dbReference type="ARBA" id="ARBA00008226"/>
    </source>
</evidence>
<dbReference type="InterPro" id="IPR047246">
    <property type="entry name" value="ThrRS_anticodon"/>
</dbReference>
<feature type="domain" description="Aminoacyl-transfer RNA synthetases class-II family profile" evidence="14">
    <location>
        <begin position="225"/>
        <end position="494"/>
    </location>
</feature>
<comment type="caution">
    <text evidence="15">The sequence shown here is derived from an EMBL/GenBank/DDBJ whole genome shotgun (WGS) entry which is preliminary data.</text>
</comment>
<dbReference type="GO" id="GO:0046872">
    <property type="term" value="F:metal ion binding"/>
    <property type="evidence" value="ECO:0007669"/>
    <property type="project" value="UniProtKB-KW"/>
</dbReference>
<proteinExistence type="inferred from homology"/>
<dbReference type="Gene3D" id="3.40.50.800">
    <property type="entry name" value="Anticodon-binding domain"/>
    <property type="match status" value="1"/>
</dbReference>
<dbReference type="Gene3D" id="3.30.930.10">
    <property type="entry name" value="Bira Bifunctional Protein, Domain 2"/>
    <property type="match status" value="1"/>
</dbReference>
<evidence type="ECO:0000313" key="16">
    <source>
        <dbReference type="Proteomes" id="UP000231466"/>
    </source>
</evidence>
<dbReference type="EMBL" id="PFAH01000010">
    <property type="protein sequence ID" value="PIR97735.1"/>
    <property type="molecule type" value="Genomic_DNA"/>
</dbReference>
<dbReference type="NCBIfam" id="TIGR00418">
    <property type="entry name" value="thrS"/>
    <property type="match status" value="1"/>
</dbReference>
<comment type="caution">
    <text evidence="13">Lacks conserved residue(s) required for the propagation of feature annotation.</text>
</comment>
<name>A0A2H0VF58_9BACT</name>
<evidence type="ECO:0000256" key="9">
    <source>
        <dbReference type="ARBA" id="ARBA00022884"/>
    </source>
</evidence>
<keyword evidence="3 13" id="KW-0820">tRNA-binding</keyword>
<dbReference type="Pfam" id="PF00587">
    <property type="entry name" value="tRNA-synt_2b"/>
    <property type="match status" value="1"/>
</dbReference>
<evidence type="ECO:0000256" key="10">
    <source>
        <dbReference type="ARBA" id="ARBA00022917"/>
    </source>
</evidence>
<dbReference type="GO" id="GO:0000049">
    <property type="term" value="F:tRNA binding"/>
    <property type="evidence" value="ECO:0007669"/>
    <property type="project" value="UniProtKB-KW"/>
</dbReference>
<feature type="binding site" evidence="13">
    <location>
        <position position="471"/>
    </location>
    <ligand>
        <name>Zn(2+)</name>
        <dbReference type="ChEBI" id="CHEBI:29105"/>
        <note>catalytic</note>
    </ligand>
</feature>
<gene>
    <name evidence="13" type="primary">thrS</name>
    <name evidence="15" type="ORF">COT89_03090</name>
</gene>
<accession>A0A2H0VF58</accession>
<comment type="similarity">
    <text evidence="1 13">Belongs to the class-II aminoacyl-tRNA synthetase family.</text>
</comment>
<dbReference type="InterPro" id="IPR006195">
    <property type="entry name" value="aa-tRNA-synth_II"/>
</dbReference>
<keyword evidence="11 13" id="KW-0030">Aminoacyl-tRNA synthetase</keyword>
<dbReference type="GO" id="GO:0005737">
    <property type="term" value="C:cytoplasm"/>
    <property type="evidence" value="ECO:0007669"/>
    <property type="project" value="UniProtKB-SubCell"/>
</dbReference>
<dbReference type="SMART" id="SM00863">
    <property type="entry name" value="tRNA_SAD"/>
    <property type="match status" value="1"/>
</dbReference>
<evidence type="ECO:0000256" key="3">
    <source>
        <dbReference type="ARBA" id="ARBA00022555"/>
    </source>
</evidence>
<keyword evidence="8 13" id="KW-0067">ATP-binding</keyword>
<comment type="subunit">
    <text evidence="13">Homodimer.</text>
</comment>
<dbReference type="GO" id="GO:0006435">
    <property type="term" value="P:threonyl-tRNA aminoacylation"/>
    <property type="evidence" value="ECO:0007669"/>
    <property type="project" value="UniProtKB-UniRule"/>
</dbReference>
<feature type="binding site" evidence="13">
    <location>
        <position position="290"/>
    </location>
    <ligand>
        <name>Zn(2+)</name>
        <dbReference type="ChEBI" id="CHEBI:29105"/>
        <note>catalytic</note>
    </ligand>
</feature>
<comment type="catalytic activity">
    <reaction evidence="12 13">
        <text>tRNA(Thr) + L-threonine + ATP = L-threonyl-tRNA(Thr) + AMP + diphosphate + H(+)</text>
        <dbReference type="Rhea" id="RHEA:24624"/>
        <dbReference type="Rhea" id="RHEA-COMP:9670"/>
        <dbReference type="Rhea" id="RHEA-COMP:9704"/>
        <dbReference type="ChEBI" id="CHEBI:15378"/>
        <dbReference type="ChEBI" id="CHEBI:30616"/>
        <dbReference type="ChEBI" id="CHEBI:33019"/>
        <dbReference type="ChEBI" id="CHEBI:57926"/>
        <dbReference type="ChEBI" id="CHEBI:78442"/>
        <dbReference type="ChEBI" id="CHEBI:78534"/>
        <dbReference type="ChEBI" id="CHEBI:456215"/>
        <dbReference type="EC" id="6.1.1.3"/>
    </reaction>
</comment>
<evidence type="ECO:0000256" key="5">
    <source>
        <dbReference type="ARBA" id="ARBA00022723"/>
    </source>
</evidence>
<dbReference type="Pfam" id="PF07973">
    <property type="entry name" value="tRNA_SAD"/>
    <property type="match status" value="1"/>
</dbReference>
<dbReference type="SUPFAM" id="SSF52954">
    <property type="entry name" value="Class II aaRS ABD-related"/>
    <property type="match status" value="1"/>
</dbReference>
<comment type="subcellular location">
    <subcellularLocation>
        <location evidence="13">Cytoplasm</location>
    </subcellularLocation>
</comment>
<keyword evidence="5 13" id="KW-0479">Metal-binding</keyword>
<dbReference type="Gene3D" id="3.30.980.10">
    <property type="entry name" value="Threonyl-trna Synthetase, Chain A, domain 2"/>
    <property type="match status" value="1"/>
</dbReference>
<dbReference type="Proteomes" id="UP000231466">
    <property type="component" value="Unassembled WGS sequence"/>
</dbReference>
<dbReference type="Gene3D" id="3.30.54.20">
    <property type="match status" value="1"/>
</dbReference>
<comment type="cofactor">
    <cofactor evidence="13">
        <name>Zn(2+)</name>
        <dbReference type="ChEBI" id="CHEBI:29105"/>
    </cofactor>
    <text evidence="13">Binds 1 zinc ion per subunit.</text>
</comment>
<evidence type="ECO:0000256" key="8">
    <source>
        <dbReference type="ARBA" id="ARBA00022840"/>
    </source>
</evidence>
<evidence type="ECO:0000256" key="6">
    <source>
        <dbReference type="ARBA" id="ARBA00022741"/>
    </source>
</evidence>
<dbReference type="PROSITE" id="PS50862">
    <property type="entry name" value="AA_TRNA_LIGASE_II"/>
    <property type="match status" value="1"/>
</dbReference>
<dbReference type="CDD" id="cd00771">
    <property type="entry name" value="ThrRS_core"/>
    <property type="match status" value="1"/>
</dbReference>
<dbReference type="InterPro" id="IPR045864">
    <property type="entry name" value="aa-tRNA-synth_II/BPL/LPL"/>
</dbReference>
<dbReference type="PANTHER" id="PTHR11451">
    <property type="entry name" value="THREONINE-TRNA LIGASE"/>
    <property type="match status" value="1"/>
</dbReference>
<dbReference type="InterPro" id="IPR036621">
    <property type="entry name" value="Anticodon-bd_dom_sf"/>
</dbReference>
<dbReference type="CDD" id="cd00860">
    <property type="entry name" value="ThrRS_anticodon"/>
    <property type="match status" value="1"/>
</dbReference>
<dbReference type="GO" id="GO:0005524">
    <property type="term" value="F:ATP binding"/>
    <property type="evidence" value="ECO:0007669"/>
    <property type="project" value="UniProtKB-UniRule"/>
</dbReference>
<dbReference type="HAMAP" id="MF_00184">
    <property type="entry name" value="Thr_tRNA_synth"/>
    <property type="match status" value="1"/>
</dbReference>
<dbReference type="InterPro" id="IPR002314">
    <property type="entry name" value="aa-tRNA-synt_IIb"/>
</dbReference>
<feature type="binding site" evidence="13">
    <location>
        <position position="341"/>
    </location>
    <ligand>
        <name>Zn(2+)</name>
        <dbReference type="ChEBI" id="CHEBI:29105"/>
        <note>catalytic</note>
    </ligand>
</feature>
<dbReference type="Pfam" id="PF03129">
    <property type="entry name" value="HGTP_anticodon"/>
    <property type="match status" value="1"/>
</dbReference>
<dbReference type="FunFam" id="3.40.50.800:FF:000001">
    <property type="entry name" value="Threonine--tRNA ligase"/>
    <property type="match status" value="1"/>
</dbReference>
<dbReference type="InterPro" id="IPR018163">
    <property type="entry name" value="Thr/Ala-tRNA-synth_IIc_edit"/>
</dbReference>
<dbReference type="GO" id="GO:0004829">
    <property type="term" value="F:threonine-tRNA ligase activity"/>
    <property type="evidence" value="ECO:0007669"/>
    <property type="project" value="UniProtKB-UniRule"/>
</dbReference>
<protein>
    <recommendedName>
        <fullName evidence="13">Threonine--tRNA ligase</fullName>
        <ecNumber evidence="13">6.1.1.3</ecNumber>
    </recommendedName>
    <alternativeName>
        <fullName evidence="13">Threonyl-tRNA synthetase</fullName>
        <shortName evidence="13">ThrRS</shortName>
    </alternativeName>
</protein>
<keyword evidence="2 13" id="KW-0963">Cytoplasm</keyword>
<dbReference type="InterPro" id="IPR002320">
    <property type="entry name" value="Thr-tRNA-ligase_IIa"/>
</dbReference>
<keyword evidence="9 13" id="KW-0694">RNA-binding</keyword>
<evidence type="ECO:0000256" key="2">
    <source>
        <dbReference type="ARBA" id="ARBA00022490"/>
    </source>
</evidence>
<dbReference type="InterPro" id="IPR033728">
    <property type="entry name" value="ThrRS_core"/>
</dbReference>
<dbReference type="EC" id="6.1.1.3" evidence="13"/>
<sequence>MPKRKRNNSVGANLAKADAQVEKVRHSLAHLLAAAVLEKFPKAKLGIGPAIDDGFYYDFDLPRNLTPEDLKDIEARMRNFIKEGLSFSGKKATSAVARKTFTNQPFKLDLIKDFVKEKKQLSIYKTGDVFEDLCRGGHVKNTREIDPKSFKLDRLAGAYWKGDEKNKQLQRVYGLAFKTSKELNEYIKQREEAEKRDHKVLGPQLDLFTFSDLVGPGLPLWTPMGTRMRHLLDEFVWSLRKERGYERVEIPHITKKELYETSGHWDKFQDELFHVRSREGHEFVMKPMNCPHHIQILQRKQLSYRDMPVRYANTTTCYRDEQSGELSGIARARSFTQDDAHVFCRQSQVKEEFFKIWDIVDAFYKGVGFVELEVRISGHDPKNFDAYLGTKASWQKAEKALKDIARERKARVKFVEGEAAFYGPKIDFIAFDSLGRERQVATIQLDMNMPDRFDIYCIDEKGKHERLVMIHAAIMGSIERFMSIFIEHTAGAFPVWVSPIQVQVVPVSKKHGPYAKKIVKELEHENIRVYLSDSDETLGKRIREGEQAKIPYLLIVGDKEESSDSVAVRKRGKGDIGAQKLSQFIKILNEEIYKKK</sequence>
<dbReference type="InterPro" id="IPR004154">
    <property type="entry name" value="Anticodon-bd"/>
</dbReference>
<evidence type="ECO:0000256" key="4">
    <source>
        <dbReference type="ARBA" id="ARBA00022598"/>
    </source>
</evidence>
<organism evidence="15 16">
    <name type="scientific">Candidatus Colwellbacteria bacterium CG10_big_fil_rev_8_21_14_0_10_42_22</name>
    <dbReference type="NCBI Taxonomy" id="1974540"/>
    <lineage>
        <taxon>Bacteria</taxon>
        <taxon>Candidatus Colwelliibacteriota</taxon>
    </lineage>
</organism>
<evidence type="ECO:0000259" key="14">
    <source>
        <dbReference type="PROSITE" id="PS50862"/>
    </source>
</evidence>
<keyword evidence="7 13" id="KW-0862">Zinc</keyword>
<keyword evidence="10 13" id="KW-0648">Protein biosynthesis</keyword>
<dbReference type="PRINTS" id="PR01047">
    <property type="entry name" value="TRNASYNTHTHR"/>
</dbReference>
<dbReference type="InterPro" id="IPR012947">
    <property type="entry name" value="tRNA_SAD"/>
</dbReference>
<evidence type="ECO:0000256" key="12">
    <source>
        <dbReference type="ARBA" id="ARBA00049515"/>
    </source>
</evidence>